<dbReference type="EMBL" id="JASCZI010212100">
    <property type="protein sequence ID" value="MED6198333.1"/>
    <property type="molecule type" value="Genomic_DNA"/>
</dbReference>
<comment type="caution">
    <text evidence="1">The sequence shown here is derived from an EMBL/GenBank/DDBJ whole genome shotgun (WGS) entry which is preliminary data.</text>
</comment>
<name>A0ABU6XNE6_9FABA</name>
<organism evidence="1 2">
    <name type="scientific">Stylosanthes scabra</name>
    <dbReference type="NCBI Taxonomy" id="79078"/>
    <lineage>
        <taxon>Eukaryota</taxon>
        <taxon>Viridiplantae</taxon>
        <taxon>Streptophyta</taxon>
        <taxon>Embryophyta</taxon>
        <taxon>Tracheophyta</taxon>
        <taxon>Spermatophyta</taxon>
        <taxon>Magnoliopsida</taxon>
        <taxon>eudicotyledons</taxon>
        <taxon>Gunneridae</taxon>
        <taxon>Pentapetalae</taxon>
        <taxon>rosids</taxon>
        <taxon>fabids</taxon>
        <taxon>Fabales</taxon>
        <taxon>Fabaceae</taxon>
        <taxon>Papilionoideae</taxon>
        <taxon>50 kb inversion clade</taxon>
        <taxon>dalbergioids sensu lato</taxon>
        <taxon>Dalbergieae</taxon>
        <taxon>Pterocarpus clade</taxon>
        <taxon>Stylosanthes</taxon>
    </lineage>
</organism>
<gene>
    <name evidence="1" type="ORF">PIB30_065408</name>
</gene>
<dbReference type="Proteomes" id="UP001341840">
    <property type="component" value="Unassembled WGS sequence"/>
</dbReference>
<proteinExistence type="predicted"/>
<sequence length="82" mass="8934">MALFFDGFGPWRLVRNIAPTRELETFGPSLRVYDLLCGPFPGGSLMTSGGLVPVRKVKVVGAVFEISETVPLLLCPLSSPRR</sequence>
<protein>
    <submittedName>
        <fullName evidence="1">Uncharacterized protein</fullName>
    </submittedName>
</protein>
<feature type="non-terminal residue" evidence="1">
    <location>
        <position position="82"/>
    </location>
</feature>
<evidence type="ECO:0000313" key="1">
    <source>
        <dbReference type="EMBL" id="MED6198333.1"/>
    </source>
</evidence>
<keyword evidence="2" id="KW-1185">Reference proteome</keyword>
<reference evidence="1 2" key="1">
    <citation type="journal article" date="2023" name="Plants (Basel)">
        <title>Bridging the Gap: Combining Genomics and Transcriptomics Approaches to Understand Stylosanthes scabra, an Orphan Legume from the Brazilian Caatinga.</title>
        <authorList>
            <person name="Ferreira-Neto J.R.C."/>
            <person name="da Silva M.D."/>
            <person name="Binneck E."/>
            <person name="de Melo N.F."/>
            <person name="da Silva R.H."/>
            <person name="de Melo A.L.T.M."/>
            <person name="Pandolfi V."/>
            <person name="Bustamante F.O."/>
            <person name="Brasileiro-Vidal A.C."/>
            <person name="Benko-Iseppon A.M."/>
        </authorList>
    </citation>
    <scope>NUCLEOTIDE SEQUENCE [LARGE SCALE GENOMIC DNA]</scope>
    <source>
        <tissue evidence="1">Leaves</tissue>
    </source>
</reference>
<accession>A0ABU6XNE6</accession>
<evidence type="ECO:0000313" key="2">
    <source>
        <dbReference type="Proteomes" id="UP001341840"/>
    </source>
</evidence>